<organism evidence="2 3">
    <name type="scientific">Echinicola arenosa</name>
    <dbReference type="NCBI Taxonomy" id="2774144"/>
    <lineage>
        <taxon>Bacteria</taxon>
        <taxon>Pseudomonadati</taxon>
        <taxon>Bacteroidota</taxon>
        <taxon>Cytophagia</taxon>
        <taxon>Cytophagales</taxon>
        <taxon>Cyclobacteriaceae</taxon>
        <taxon>Echinicola</taxon>
    </lineage>
</organism>
<feature type="compositionally biased region" description="Basic and acidic residues" evidence="1">
    <location>
        <begin position="25"/>
        <end position="53"/>
    </location>
</feature>
<proteinExistence type="predicted"/>
<gene>
    <name evidence="2" type="ORF">IFO69_13115</name>
</gene>
<evidence type="ECO:0008006" key="4">
    <source>
        <dbReference type="Google" id="ProtNLM"/>
    </source>
</evidence>
<accession>A0ABR9ALK4</accession>
<comment type="caution">
    <text evidence="2">The sequence shown here is derived from an EMBL/GenBank/DDBJ whole genome shotgun (WGS) entry which is preliminary data.</text>
</comment>
<name>A0ABR9ALK4_9BACT</name>
<keyword evidence="3" id="KW-1185">Reference proteome</keyword>
<dbReference type="Proteomes" id="UP000647133">
    <property type="component" value="Unassembled WGS sequence"/>
</dbReference>
<dbReference type="PROSITE" id="PS51257">
    <property type="entry name" value="PROKAR_LIPOPROTEIN"/>
    <property type="match status" value="1"/>
</dbReference>
<feature type="region of interest" description="Disordered" evidence="1">
    <location>
        <begin position="25"/>
        <end position="58"/>
    </location>
</feature>
<protein>
    <recommendedName>
        <fullName evidence="4">Lipoprotein</fullName>
    </recommendedName>
</protein>
<dbReference type="RefSeq" id="WP_192010576.1">
    <property type="nucleotide sequence ID" value="NZ_JACYTQ010000004.1"/>
</dbReference>
<evidence type="ECO:0000313" key="2">
    <source>
        <dbReference type="EMBL" id="MBD8489690.1"/>
    </source>
</evidence>
<reference evidence="2 3" key="1">
    <citation type="submission" date="2020-09" db="EMBL/GenBank/DDBJ databases">
        <title>Echinicola sp. CAU 1574 isolated from sand of Sido Beach.</title>
        <authorList>
            <person name="Kim W."/>
        </authorList>
    </citation>
    <scope>NUCLEOTIDE SEQUENCE [LARGE SCALE GENOMIC DNA]</scope>
    <source>
        <strain evidence="2 3">CAU 1574</strain>
    </source>
</reference>
<dbReference type="EMBL" id="JACYTQ010000004">
    <property type="protein sequence ID" value="MBD8489690.1"/>
    <property type="molecule type" value="Genomic_DNA"/>
</dbReference>
<evidence type="ECO:0000256" key="1">
    <source>
        <dbReference type="SAM" id="MobiDB-lite"/>
    </source>
</evidence>
<evidence type="ECO:0000313" key="3">
    <source>
        <dbReference type="Proteomes" id="UP000647133"/>
    </source>
</evidence>
<sequence length="202" mass="23441">MKDLIYILTVLTFFGCGNTVKKETTTTSDRMELVPEPDKDLREEHEKSMEKNSEQAASTTYMGKTEDFLNLKDKELQADFFYKLDSIRKVQYPNNDQEASITVDLTPEYLIEFLADINSDSLTANKQFEKEYHFNIAPKDYTGSEICKDKIAVSFDAENCSFRLNIYNTFLVEPDWCTESMAVYGFKIKNDEIVDFWRQEAG</sequence>